<gene>
    <name evidence="3" type="ORF">B0I35DRAFT_464926</name>
</gene>
<dbReference type="OrthoDB" id="5086012at2759"/>
<evidence type="ECO:0000256" key="2">
    <source>
        <dbReference type="SAM" id="MobiDB-lite"/>
    </source>
</evidence>
<name>A0A8K0SB55_9HYPO</name>
<reference evidence="3" key="1">
    <citation type="journal article" date="2021" name="Nat. Commun.">
        <title>Genetic determinants of endophytism in the Arabidopsis root mycobiome.</title>
        <authorList>
            <person name="Mesny F."/>
            <person name="Miyauchi S."/>
            <person name="Thiergart T."/>
            <person name="Pickel B."/>
            <person name="Atanasova L."/>
            <person name="Karlsson M."/>
            <person name="Huettel B."/>
            <person name="Barry K.W."/>
            <person name="Haridas S."/>
            <person name="Chen C."/>
            <person name="Bauer D."/>
            <person name="Andreopoulos W."/>
            <person name="Pangilinan J."/>
            <person name="LaButti K."/>
            <person name="Riley R."/>
            <person name="Lipzen A."/>
            <person name="Clum A."/>
            <person name="Drula E."/>
            <person name="Henrissat B."/>
            <person name="Kohler A."/>
            <person name="Grigoriev I.V."/>
            <person name="Martin F.M."/>
            <person name="Hacquard S."/>
        </authorList>
    </citation>
    <scope>NUCLEOTIDE SEQUENCE</scope>
    <source>
        <strain evidence="3">MPI-CAGE-CH-0235</strain>
    </source>
</reference>
<accession>A0A8K0SB55</accession>
<keyword evidence="4" id="KW-1185">Reference proteome</keyword>
<protein>
    <submittedName>
        <fullName evidence="3">Uncharacterized protein</fullName>
    </submittedName>
</protein>
<keyword evidence="1" id="KW-0175">Coiled coil</keyword>
<evidence type="ECO:0000313" key="3">
    <source>
        <dbReference type="EMBL" id="KAH7305333.1"/>
    </source>
</evidence>
<feature type="coiled-coil region" evidence="1">
    <location>
        <begin position="1993"/>
        <end position="2020"/>
    </location>
</feature>
<feature type="region of interest" description="Disordered" evidence="2">
    <location>
        <begin position="608"/>
        <end position="629"/>
    </location>
</feature>
<organism evidence="3 4">
    <name type="scientific">Stachybotrys elegans</name>
    <dbReference type="NCBI Taxonomy" id="80388"/>
    <lineage>
        <taxon>Eukaryota</taxon>
        <taxon>Fungi</taxon>
        <taxon>Dikarya</taxon>
        <taxon>Ascomycota</taxon>
        <taxon>Pezizomycotina</taxon>
        <taxon>Sordariomycetes</taxon>
        <taxon>Hypocreomycetidae</taxon>
        <taxon>Hypocreales</taxon>
        <taxon>Stachybotryaceae</taxon>
        <taxon>Stachybotrys</taxon>
    </lineage>
</organism>
<dbReference type="EMBL" id="JAGPNK010000019">
    <property type="protein sequence ID" value="KAH7305333.1"/>
    <property type="molecule type" value="Genomic_DNA"/>
</dbReference>
<dbReference type="Proteomes" id="UP000813444">
    <property type="component" value="Unassembled WGS sequence"/>
</dbReference>
<sequence length="2135" mass="234203">MANAGWEDTYLDGSNHITAYADGRTIRVRRLLALSHFQPLGQYDEAWAMTWNTYLQGEDYVPIGAQVWQSLGFPAVEVWLPFGFAAHLLSNQYNYDHTPWLALPQDPNIRSYVLFGRTAQGIAQEIASTRKDLDLAAALDGLATALDRELCGWFQFTNGIGNFRTIDTKDLTLLIEPVEDGTNGVSFALVRHAFEQVYAAIKPKTNYIFERQQDCHYTQLYMNPFYHYQTSIPTADISKFIGNDRGHPTATEMRQEQFAKWAEDCFKYAKENNLGSVGAFMMEKSPEFLAWIRYRWTSQAPINCDNMEAAIGTRSQQATQKVVMGGVSASDVAFECKGPWFWDAKPRPEFAISPAEWLHVIAYSFGGLSDNGNPADSQLAENMIFGSAECNSHMFRYEKGWQMLLTYEKILRELVDDQTVTKGTIDIRRNGKNKQVRSLFSPWWTITGNIEVDGREKMAHKYPWLCYVMEYTVRLEGYCRLFRSDNVMQATEFFPFSRHCTTRTESVVDNYLLDGLFYKEKSLAEHNRRMAAQQAALNTVVFGNALGTSFDAIVSGPPQFSLEMHTASLVADGADSLEAEPEPVLGAINGTSGNPEAAAANGLKRRFTADEEEDAAASRPAKMAHNPDNPVTTIRSLEAGLVASADFDRLEASDLLLDLAAAVSAPALSPAYEIALDQVNGIAARESTPAELAMLFDSGVATTHAPELRMSASYNSIAPAPALEPLSPAVQPVRPPVLVGGAEVTNVALVLTAADNSTRELPVAVAALSVDESQGGLLLVPTNALEVPQPPILLLPSAAVAEPVAGSEIASAPAGLATISEVKTLARETFNATTSTVNLDAFAYTADITSLFGVPGLAGKLSVFKDATGSGPLMEKVVPVLDDTASGIFGGLFPNISNDIMKHIPLRDVALVYLENETDMFHHAGLRLEAKLAFEGVLQPVADTLQHLAGPDNKAPQALSVAADLSRTRNWGARPALCSVVLQGALTDMSWKLWDVLDFRTVGVEVSTTKVATIGDDNCWSFGYGFFGEVHVCDIFGPAPLELKYRMNKTGDLLALLMSFQSDLWKDACGVKGFDLNNISFQTTFKAEAIKDTFTCQVSAQGRLGGINLTLRGFFGKKTYQLAAHVGNLKWADIAAIYHQVMGTPLSVDMHGNDLTFEDLSLQISNTGVEFYGKVTFNGRSSASGYLRLGTDGLAIGGAITDYKVGDTDITIKEAALDIFIAVNRSSSGSKTAKPTQFAIRGMVEFESSSVECGLMLSKKKESDLQWLVYGSLTNIKLSRFVPELDGGDFDIHLKKMAILASNKASDGGAAGQEPATFEGFPVAKGIQLCALIEPIQAVKNLGGKDKPLGDLMLVVAYDPDGKLSIVINLPENFGIEGERVSVNHFGMGVEISSSPRIMLNAHVAIKMEKQDDLVLSTTMAGTMTGAEGSFSTLTPWKNPFNVSDQVVIENIKGSMGIEYATVAATGPSSFALGGSVRAGKVRFGGALSIGQRPDQQLLMANLEGLDVGELIQFAGEIADSSTLKELRCEGDLRFEKAHMYFSTGATIHKTKYEAGMSASGHMVLFGKHAAFSASVGKTGLELSAAVDNFKIGPLEVRSASGGDQASFEFAMTTSKQLIKVDGQISLYGLSVVCLTEISVQPLKFDVFIKVVFTDQLTFKLRAKADEVKSLKDLADGDFMFELDVNVDVVGMLADAIIAVVDEIRKAGLEGFDNLDRLLQSELDDSAAELRKAEQAFENEKHKVAERKQAIEDNIKKWQAEQQATREKIDSLNADVEQNQAELKRRNDAAEAELQRVKNEQQARRDEEKTEWNQNKEKTQRDLDNLYRQQEKETELSRTIFAPLERAVNEKKGVVETLERNYYKFKKIADDAEWEFDRLPGWKKTYMSFKVGYHKADQGSTWLAWKGAEKGLEGLEALLETPECKRIRNMLDGLSTKIKNSTKYLDKLSDDNLKAILQEMTSDGEAKIEAARARRDAAIKANISLKKTIEDAITVLDQEKPELEQTISELQRKIDDSEDDKTLKILEANMVATKIEQQARQDRNDKVKAALKTVRQGFDDGTTVVSDALKFIKHNTFRITRVYITADTKAMEGGKGMTFSVTAFIAGQEVTRVIEWNPAQSAAEWYKTAAKALLH</sequence>
<comment type="caution">
    <text evidence="3">The sequence shown here is derived from an EMBL/GenBank/DDBJ whole genome shotgun (WGS) entry which is preliminary data.</text>
</comment>
<evidence type="ECO:0000313" key="4">
    <source>
        <dbReference type="Proteomes" id="UP000813444"/>
    </source>
</evidence>
<evidence type="ECO:0000256" key="1">
    <source>
        <dbReference type="SAM" id="Coils"/>
    </source>
</evidence>
<proteinExistence type="predicted"/>
<feature type="region of interest" description="Disordered" evidence="2">
    <location>
        <begin position="1796"/>
        <end position="1823"/>
    </location>
</feature>